<keyword evidence="4" id="KW-1185">Reference proteome</keyword>
<comment type="caution">
    <text evidence="3">The sequence shown here is derived from an EMBL/GenBank/DDBJ whole genome shotgun (WGS) entry which is preliminary data.</text>
</comment>
<feature type="compositionally biased region" description="Polar residues" evidence="1">
    <location>
        <begin position="29"/>
        <end position="40"/>
    </location>
</feature>
<dbReference type="EMBL" id="BTFZ01000020">
    <property type="protein sequence ID" value="GMM38524.1"/>
    <property type="molecule type" value="Genomic_DNA"/>
</dbReference>
<evidence type="ECO:0000313" key="3">
    <source>
        <dbReference type="EMBL" id="GMM38524.1"/>
    </source>
</evidence>
<evidence type="ECO:0000259" key="2">
    <source>
        <dbReference type="Pfam" id="PF23305"/>
    </source>
</evidence>
<dbReference type="AlphaFoldDB" id="A0AAV5QUQ2"/>
<feature type="region of interest" description="Disordered" evidence="1">
    <location>
        <begin position="29"/>
        <end position="48"/>
    </location>
</feature>
<protein>
    <recommendedName>
        <fullName evidence="2">DUF7082 domain-containing protein</fullName>
    </recommendedName>
</protein>
<organism evidence="3 4">
    <name type="scientific">Saccharomycopsis crataegensis</name>
    <dbReference type="NCBI Taxonomy" id="43959"/>
    <lineage>
        <taxon>Eukaryota</taxon>
        <taxon>Fungi</taxon>
        <taxon>Dikarya</taxon>
        <taxon>Ascomycota</taxon>
        <taxon>Saccharomycotina</taxon>
        <taxon>Saccharomycetes</taxon>
        <taxon>Saccharomycopsidaceae</taxon>
        <taxon>Saccharomycopsis</taxon>
    </lineage>
</organism>
<proteinExistence type="predicted"/>
<feature type="region of interest" description="Disordered" evidence="1">
    <location>
        <begin position="61"/>
        <end position="80"/>
    </location>
</feature>
<dbReference type="InterPro" id="IPR055509">
    <property type="entry name" value="DUF7082"/>
</dbReference>
<reference evidence="3 4" key="1">
    <citation type="journal article" date="2023" name="Elife">
        <title>Identification of key yeast species and microbe-microbe interactions impacting larval growth of Drosophila in the wild.</title>
        <authorList>
            <person name="Mure A."/>
            <person name="Sugiura Y."/>
            <person name="Maeda R."/>
            <person name="Honda K."/>
            <person name="Sakurai N."/>
            <person name="Takahashi Y."/>
            <person name="Watada M."/>
            <person name="Katoh T."/>
            <person name="Gotoh A."/>
            <person name="Gotoh Y."/>
            <person name="Taniguchi I."/>
            <person name="Nakamura K."/>
            <person name="Hayashi T."/>
            <person name="Katayama T."/>
            <person name="Uemura T."/>
            <person name="Hattori Y."/>
        </authorList>
    </citation>
    <scope>NUCLEOTIDE SEQUENCE [LARGE SCALE GENOMIC DNA]</scope>
    <source>
        <strain evidence="3 4">SC-9</strain>
    </source>
</reference>
<feature type="compositionally biased region" description="Polar residues" evidence="1">
    <location>
        <begin position="61"/>
        <end position="77"/>
    </location>
</feature>
<accession>A0AAV5QUQ2</accession>
<feature type="region of interest" description="Disordered" evidence="1">
    <location>
        <begin position="227"/>
        <end position="255"/>
    </location>
</feature>
<dbReference type="GeneID" id="90076512"/>
<feature type="domain" description="DUF7082" evidence="2">
    <location>
        <begin position="462"/>
        <end position="572"/>
    </location>
</feature>
<dbReference type="Pfam" id="PF23305">
    <property type="entry name" value="DUF7082"/>
    <property type="match status" value="1"/>
</dbReference>
<sequence>MNNFELFQDPSDSNWNTQSFSAISPDSQQYYVHSPHNNSHLPQQQQKLQFQLQSHGTLMGNNQISPYYDTSSTQTSIGPGPLQGYNNGYGIIPMVSGLPPVDNSHLVKHTLPNAQTFNDYNNIHTLRNLVSSNSDISFDNSMNLLSSPEIMSMGFSAPQETIQTTTALPSQQAYPLSPSPVPVSNLNLMVSPSKNENHMAPHQILLPQNSIVDGDINELHSIDQLSATGGSDMPSSLESSPVNISNSITPLSRSNNRNISHNDFVTHYGHPTIPVTPMTLPSTSTTLKCTSTTLRSIITTSKSKKTKPKKMRIVRGLSSGGSSPRPPKNLEATNDVHFVPVRLSLENTSVPDLCLPEWSNKESADKRRIIRIERYQDKGHITAKFSILGSDAEHPKDKPLSNDNIDVLEVSCLECFVMKGEDDDEVEDGWLEGDVGYGYSPKKSGGRSEKSRYGTNDGEISRKFYITSVEVVKLVELLICAEDKSSTERRKERGRIRSNLVPFWSKRPISTRMSSTYNSNIPIPGSVNGSTKEDFRIELAKRIMGYSTRKPRGFDKEVRILKWEKLEGALRRALMSYYVEIPKEFR</sequence>
<evidence type="ECO:0000313" key="4">
    <source>
        <dbReference type="Proteomes" id="UP001360560"/>
    </source>
</evidence>
<gene>
    <name evidence="3" type="ORF">DASC09_058630</name>
</gene>
<name>A0AAV5QUQ2_9ASCO</name>
<dbReference type="RefSeq" id="XP_064855519.1">
    <property type="nucleotide sequence ID" value="XM_064999447.1"/>
</dbReference>
<evidence type="ECO:0000256" key="1">
    <source>
        <dbReference type="SAM" id="MobiDB-lite"/>
    </source>
</evidence>
<dbReference type="Proteomes" id="UP001360560">
    <property type="component" value="Unassembled WGS sequence"/>
</dbReference>